<evidence type="ECO:0000256" key="2">
    <source>
        <dbReference type="ARBA" id="ARBA00022741"/>
    </source>
</evidence>
<dbReference type="Proteomes" id="UP000621510">
    <property type="component" value="Unassembled WGS sequence"/>
</dbReference>
<dbReference type="InterPro" id="IPR040570">
    <property type="entry name" value="LAL_C2"/>
</dbReference>
<accession>A0ABS1Q3Y5</accession>
<keyword evidence="3 4" id="KW-0067">ATP-binding</keyword>
<dbReference type="Gene3D" id="3.30.470.20">
    <property type="entry name" value="ATP-grasp fold, B domain"/>
    <property type="match status" value="1"/>
</dbReference>
<organism evidence="6 7">
    <name type="scientific">Streptomyces endocoffeicus</name>
    <dbReference type="NCBI Taxonomy" id="2898945"/>
    <lineage>
        <taxon>Bacteria</taxon>
        <taxon>Bacillati</taxon>
        <taxon>Actinomycetota</taxon>
        <taxon>Actinomycetes</taxon>
        <taxon>Kitasatosporales</taxon>
        <taxon>Streptomycetaceae</taxon>
        <taxon>Streptomyces</taxon>
    </lineage>
</organism>
<reference evidence="6 7" key="1">
    <citation type="submission" date="2021-01" db="EMBL/GenBank/DDBJ databases">
        <title>WGS of actinomycetes isolated from Thailand.</title>
        <authorList>
            <person name="Thawai C."/>
        </authorList>
    </citation>
    <scope>NUCLEOTIDE SEQUENCE [LARGE SCALE GENOMIC DNA]</scope>
    <source>
        <strain evidence="6 7">CA3R110</strain>
    </source>
</reference>
<name>A0ABS1Q3Y5_9ACTN</name>
<dbReference type="PANTHER" id="PTHR43585:SF2">
    <property type="entry name" value="ATP-GRASP ENZYME FSQD"/>
    <property type="match status" value="1"/>
</dbReference>
<keyword evidence="7" id="KW-1185">Reference proteome</keyword>
<proteinExistence type="predicted"/>
<sequence length="438" mass="45526">MSAAPPHDLHGVTHVMVGYSAQLMAEVNRLLPAASVLIVEEPHVIKARNVHRAAAEHPCVAGVLTAATQDEARAHALAGSVPRPPDVRAVVPALEYGVVAAATLATAWGLPGGGAGAARILRNKLELRRAAARRGITQPNFAEATGPADVDALRARFDGSCVLKPANRQASLGVVLLGPGDDTEAAWRHTVAADEPRLRVHYADAAQYLVEQRLHGPEVSVEALVHDGVIGFLNVTAKQVLPGRYPVELGHTVPAPADEPGGAAREALSVAMAELVDAIGFSTGILHAEWVLTSDRPHLIECAGRLPGDHIPALIDLAYGGDGLMADLFALLAGDGPRPARVARRGAAVRFLPTPEPDVPEAVVRSVIGVAEAERLDGVRDVVVALVEGAPVNEVTNSWQRGGHVVATGPTPSEAARTAERAAALVAITVGPRTGGEQ</sequence>
<dbReference type="InterPro" id="IPR052032">
    <property type="entry name" value="ATP-dep_AA_Ligase"/>
</dbReference>
<dbReference type="InterPro" id="IPR011761">
    <property type="entry name" value="ATP-grasp"/>
</dbReference>
<dbReference type="PANTHER" id="PTHR43585">
    <property type="entry name" value="FUMIPYRROLE BIOSYNTHESIS PROTEIN C"/>
    <property type="match status" value="1"/>
</dbReference>
<dbReference type="Pfam" id="PF13535">
    <property type="entry name" value="ATP-grasp_4"/>
    <property type="match status" value="1"/>
</dbReference>
<dbReference type="RefSeq" id="WP_201856473.1">
    <property type="nucleotide sequence ID" value="NZ_JAERRG010000024.1"/>
</dbReference>
<evidence type="ECO:0000256" key="3">
    <source>
        <dbReference type="ARBA" id="ARBA00022840"/>
    </source>
</evidence>
<dbReference type="SUPFAM" id="SSF56059">
    <property type="entry name" value="Glutathione synthetase ATP-binding domain-like"/>
    <property type="match status" value="1"/>
</dbReference>
<keyword evidence="1" id="KW-0436">Ligase</keyword>
<dbReference type="PROSITE" id="PS50975">
    <property type="entry name" value="ATP_GRASP"/>
    <property type="match status" value="1"/>
</dbReference>
<gene>
    <name evidence="6" type="ORF">JK364_40780</name>
</gene>
<evidence type="ECO:0000313" key="6">
    <source>
        <dbReference type="EMBL" id="MBL1118661.1"/>
    </source>
</evidence>
<keyword evidence="2 4" id="KW-0547">Nucleotide-binding</keyword>
<comment type="caution">
    <text evidence="6">The sequence shown here is derived from an EMBL/GenBank/DDBJ whole genome shotgun (WGS) entry which is preliminary data.</text>
</comment>
<evidence type="ECO:0000256" key="4">
    <source>
        <dbReference type="PROSITE-ProRule" id="PRU00409"/>
    </source>
</evidence>
<evidence type="ECO:0000259" key="5">
    <source>
        <dbReference type="PROSITE" id="PS50975"/>
    </source>
</evidence>
<dbReference type="EMBL" id="JAERRG010000024">
    <property type="protein sequence ID" value="MBL1118661.1"/>
    <property type="molecule type" value="Genomic_DNA"/>
</dbReference>
<protein>
    <submittedName>
        <fullName evidence="6">ATP-grasp domain-containing protein</fullName>
    </submittedName>
</protein>
<evidence type="ECO:0000256" key="1">
    <source>
        <dbReference type="ARBA" id="ARBA00022598"/>
    </source>
</evidence>
<evidence type="ECO:0000313" key="7">
    <source>
        <dbReference type="Proteomes" id="UP000621510"/>
    </source>
</evidence>
<dbReference type="Pfam" id="PF18603">
    <property type="entry name" value="LAL_C2"/>
    <property type="match status" value="1"/>
</dbReference>
<feature type="domain" description="ATP-grasp" evidence="5">
    <location>
        <begin position="128"/>
        <end position="333"/>
    </location>
</feature>